<evidence type="ECO:0000256" key="14">
    <source>
        <dbReference type="ARBA" id="ARBA00023242"/>
    </source>
</evidence>
<keyword evidence="11" id="KW-0995">Kinetochore</keyword>
<keyword evidence="12" id="KW-0175">Coiled coil</keyword>
<evidence type="ECO:0000256" key="6">
    <source>
        <dbReference type="ARBA" id="ARBA00022490"/>
    </source>
</evidence>
<reference evidence="21" key="1">
    <citation type="submission" date="2017-03" db="EMBL/GenBank/DDBJ databases">
        <title>Genomes of endolithic fungi from Antarctica.</title>
        <authorList>
            <person name="Coleine C."/>
            <person name="Masonjones S."/>
            <person name="Stajich J.E."/>
        </authorList>
    </citation>
    <scope>NUCLEOTIDE SEQUENCE [LARGE SCALE GENOMIC DNA]</scope>
    <source>
        <strain evidence="21">CCFEE 5527</strain>
    </source>
</reference>
<keyword evidence="13" id="KW-0206">Cytoskeleton</keyword>
<accession>A0A1V8SXX5</accession>
<dbReference type="GO" id="GO:0042729">
    <property type="term" value="C:DASH complex"/>
    <property type="evidence" value="ECO:0007669"/>
    <property type="project" value="InterPro"/>
</dbReference>
<dbReference type="GO" id="GO:0008608">
    <property type="term" value="P:attachment of spindle microtubules to kinetochore"/>
    <property type="evidence" value="ECO:0007669"/>
    <property type="project" value="InterPro"/>
</dbReference>
<evidence type="ECO:0000256" key="8">
    <source>
        <dbReference type="ARBA" id="ARBA00022701"/>
    </source>
</evidence>
<dbReference type="OrthoDB" id="10016597at2759"/>
<evidence type="ECO:0000256" key="15">
    <source>
        <dbReference type="ARBA" id="ARBA00023306"/>
    </source>
</evidence>
<evidence type="ECO:0000256" key="4">
    <source>
        <dbReference type="ARBA" id="ARBA00008491"/>
    </source>
</evidence>
<dbReference type="EMBL" id="NAJO01000023">
    <property type="protein sequence ID" value="OQO04007.1"/>
    <property type="molecule type" value="Genomic_DNA"/>
</dbReference>
<evidence type="ECO:0000256" key="3">
    <source>
        <dbReference type="ARBA" id="ARBA00004629"/>
    </source>
</evidence>
<comment type="similarity">
    <text evidence="4">Belongs to the DASH complex SPC34 family.</text>
</comment>
<keyword evidence="14" id="KW-0539">Nucleus</keyword>
<keyword evidence="21" id="KW-1185">Reference proteome</keyword>
<sequence length="280" mass="30548">MASLLSSHLEQISLCSTSIAELSFPGPKIFTNALLSTHDITALIRDTEAHERALYHLAAPSLPQKPAATDYSQPATQASRQATVHPAYTARQPKNKAVAAVLGGDLYQATRRPEVGSRPKGEIDVEVLLQGAEKLAAVYPIPGAAARMSELRRRQQQLEANVAHYEERVARQTRELERMKGRWESGDEGGAGVETQQDGDGDESQVMTKEDLEREEEEVRELERKKRVQAVSRILKENEHTTSAVLDKSDTPQGSLVVAQAVLNSIIAIASQAPGLEPTS</sequence>
<evidence type="ECO:0000256" key="1">
    <source>
        <dbReference type="ARBA" id="ARBA00004123"/>
    </source>
</evidence>
<evidence type="ECO:0000256" key="12">
    <source>
        <dbReference type="ARBA" id="ARBA00023054"/>
    </source>
</evidence>
<evidence type="ECO:0000256" key="10">
    <source>
        <dbReference type="ARBA" id="ARBA00022829"/>
    </source>
</evidence>
<evidence type="ECO:0000256" key="13">
    <source>
        <dbReference type="ARBA" id="ARBA00023212"/>
    </source>
</evidence>
<evidence type="ECO:0000313" key="21">
    <source>
        <dbReference type="Proteomes" id="UP000192596"/>
    </source>
</evidence>
<feature type="region of interest" description="Disordered" evidence="19">
    <location>
        <begin position="181"/>
        <end position="223"/>
    </location>
</feature>
<dbReference type="Pfam" id="PF08657">
    <property type="entry name" value="DASH_Spc34"/>
    <property type="match status" value="2"/>
</dbReference>
<keyword evidence="16" id="KW-0137">Centromere</keyword>
<dbReference type="Proteomes" id="UP000192596">
    <property type="component" value="Unassembled WGS sequence"/>
</dbReference>
<evidence type="ECO:0000256" key="2">
    <source>
        <dbReference type="ARBA" id="ARBA00004186"/>
    </source>
</evidence>
<evidence type="ECO:0000256" key="7">
    <source>
        <dbReference type="ARBA" id="ARBA00022618"/>
    </source>
</evidence>
<gene>
    <name evidence="20" type="ORF">B0A48_10650</name>
</gene>
<comment type="subcellular location">
    <subcellularLocation>
        <location evidence="3">Chromosome</location>
        <location evidence="3">Centromere</location>
        <location evidence="3">Kinetochore</location>
    </subcellularLocation>
    <subcellularLocation>
        <location evidence="2">Cytoplasm</location>
        <location evidence="2">Cytoskeleton</location>
        <location evidence="2">Spindle</location>
    </subcellularLocation>
    <subcellularLocation>
        <location evidence="1">Nucleus</location>
    </subcellularLocation>
</comment>
<name>A0A1V8SXX5_9PEZI</name>
<evidence type="ECO:0000256" key="16">
    <source>
        <dbReference type="ARBA" id="ARBA00023328"/>
    </source>
</evidence>
<evidence type="ECO:0000256" key="19">
    <source>
        <dbReference type="SAM" id="MobiDB-lite"/>
    </source>
</evidence>
<keyword evidence="5" id="KW-0158">Chromosome</keyword>
<keyword evidence="10" id="KW-0159">Chromosome partition</keyword>
<evidence type="ECO:0000313" key="20">
    <source>
        <dbReference type="EMBL" id="OQO04007.1"/>
    </source>
</evidence>
<dbReference type="InterPro" id="IPR013966">
    <property type="entry name" value="Spc34"/>
</dbReference>
<keyword evidence="9" id="KW-0498">Mitosis</keyword>
<proteinExistence type="inferred from homology"/>
<evidence type="ECO:0000256" key="11">
    <source>
        <dbReference type="ARBA" id="ARBA00022838"/>
    </source>
</evidence>
<comment type="caution">
    <text evidence="20">The sequence shown here is derived from an EMBL/GenBank/DDBJ whole genome shotgun (WGS) entry which is preliminary data.</text>
</comment>
<dbReference type="GO" id="GO:0051301">
    <property type="term" value="P:cell division"/>
    <property type="evidence" value="ECO:0007669"/>
    <property type="project" value="UniProtKB-KW"/>
</dbReference>
<feature type="region of interest" description="Disordered" evidence="19">
    <location>
        <begin position="234"/>
        <end position="253"/>
    </location>
</feature>
<dbReference type="AlphaFoldDB" id="A0A1V8SXX5"/>
<evidence type="ECO:0000256" key="5">
    <source>
        <dbReference type="ARBA" id="ARBA00022454"/>
    </source>
</evidence>
<protein>
    <recommendedName>
        <fullName evidence="17">DASH complex subunit SPC34</fullName>
    </recommendedName>
    <alternativeName>
        <fullName evidence="18">Outer kinetochore protein SPC34</fullName>
    </alternativeName>
</protein>
<keyword evidence="8" id="KW-0493">Microtubule</keyword>
<dbReference type="GO" id="GO:0005876">
    <property type="term" value="C:spindle microtubule"/>
    <property type="evidence" value="ECO:0007669"/>
    <property type="project" value="InterPro"/>
</dbReference>
<evidence type="ECO:0000256" key="18">
    <source>
        <dbReference type="ARBA" id="ARBA00044346"/>
    </source>
</evidence>
<keyword evidence="15" id="KW-0131">Cell cycle</keyword>
<keyword evidence="7" id="KW-0132">Cell division</keyword>
<dbReference type="InParanoid" id="A0A1V8SXX5"/>
<keyword evidence="6" id="KW-0963">Cytoplasm</keyword>
<evidence type="ECO:0000256" key="17">
    <source>
        <dbReference type="ARBA" id="ARBA00044112"/>
    </source>
</evidence>
<organism evidence="20 21">
    <name type="scientific">Cryoendolithus antarcticus</name>
    <dbReference type="NCBI Taxonomy" id="1507870"/>
    <lineage>
        <taxon>Eukaryota</taxon>
        <taxon>Fungi</taxon>
        <taxon>Dikarya</taxon>
        <taxon>Ascomycota</taxon>
        <taxon>Pezizomycotina</taxon>
        <taxon>Dothideomycetes</taxon>
        <taxon>Dothideomycetidae</taxon>
        <taxon>Cladosporiales</taxon>
        <taxon>Cladosporiaceae</taxon>
        <taxon>Cryoendolithus</taxon>
    </lineage>
</organism>
<evidence type="ECO:0000256" key="9">
    <source>
        <dbReference type="ARBA" id="ARBA00022776"/>
    </source>
</evidence>